<accession>A0A520XF95</accession>
<proteinExistence type="predicted"/>
<dbReference type="GO" id="GO:0009307">
    <property type="term" value="P:DNA restriction-modification system"/>
    <property type="evidence" value="ECO:0007669"/>
    <property type="project" value="UniProtKB-KW"/>
</dbReference>
<gene>
    <name evidence="3" type="ORF">EVJ48_02740</name>
</gene>
<dbReference type="PANTHER" id="PTHR30408">
    <property type="entry name" value="TYPE-1 RESTRICTION ENZYME ECOKI SPECIFICITY PROTEIN"/>
    <property type="match status" value="1"/>
</dbReference>
<evidence type="ECO:0000256" key="2">
    <source>
        <dbReference type="ARBA" id="ARBA00023125"/>
    </source>
</evidence>
<keyword evidence="1" id="KW-0680">Restriction system</keyword>
<protein>
    <submittedName>
        <fullName evidence="3">Restriction endonuclease subunit S</fullName>
    </submittedName>
</protein>
<dbReference type="InterPro" id="IPR052021">
    <property type="entry name" value="Type-I_RS_S_subunit"/>
</dbReference>
<keyword evidence="2" id="KW-0238">DNA-binding</keyword>
<dbReference type="GO" id="GO:0003677">
    <property type="term" value="F:DNA binding"/>
    <property type="evidence" value="ECO:0007669"/>
    <property type="project" value="UniProtKB-KW"/>
</dbReference>
<dbReference type="InterPro" id="IPR044946">
    <property type="entry name" value="Restrct_endonuc_typeI_TRD_sf"/>
</dbReference>
<dbReference type="AlphaFoldDB" id="A0A520XF95"/>
<dbReference type="Proteomes" id="UP000322454">
    <property type="component" value="Unassembled WGS sequence"/>
</dbReference>
<evidence type="ECO:0000313" key="3">
    <source>
        <dbReference type="EMBL" id="RZV39857.1"/>
    </source>
</evidence>
<dbReference type="EMBL" id="SHMQ01000005">
    <property type="protein sequence ID" value="RZV39857.1"/>
    <property type="molecule type" value="Genomic_DNA"/>
</dbReference>
<keyword evidence="3" id="KW-0540">Nuclease</keyword>
<dbReference type="SUPFAM" id="SSF116734">
    <property type="entry name" value="DNA methylase specificity domain"/>
    <property type="match status" value="2"/>
</dbReference>
<dbReference type="Gene3D" id="3.90.220.20">
    <property type="entry name" value="DNA methylase specificity domains"/>
    <property type="match status" value="2"/>
</dbReference>
<keyword evidence="3" id="KW-0378">Hydrolase</keyword>
<sequence length="482" mass="56458">MQCSIITFKELLIDNDIFRFDADYFRPKSYTLYKNIKNKRYTRIKNSFRVTKLAGFEYTKYFTFQNMNSDSFYTVLTSKNIQNEDLILNDFLKIDKKISDEFLGRSKLQKNDIVLSYTGEYRRSLVLEEDNLQLGPNICLLRAKNNNINPFYLSTFLNSEAGQLLLEREKTLSAQPTVAMSRIREIPVPLFSENFQNLVKKIIVVTKLNRKESNEFYSQAEQLLLSELELLNWKPKQELAFIKNFSATQQAERFDAEYFQPKYEEIMESVRKYKDGFDELGNLVQIKKSIEPGSEAYQENGIPFVRVSNLSKFELSDNNQQFISEKLYDELKIYQPKKDEILLSKDATPGIAYYLNEEPKQMIVSGGILRLKILSQKILPEYLTLALNSVIVQKQIERDVGGSVINHWRPDQVKLTIIPILENAKQKEIKELIEQSFFYRKQSKSLLEIAKRGVEIAIEKNEEEAEKWINYNLTELKKLKNI</sequence>
<evidence type="ECO:0000313" key="4">
    <source>
        <dbReference type="Proteomes" id="UP000322454"/>
    </source>
</evidence>
<organism evidence="3 4">
    <name type="scientific">Candidatus Acidulodesulfobacterium acidiphilum</name>
    <dbReference type="NCBI Taxonomy" id="2597224"/>
    <lineage>
        <taxon>Bacteria</taxon>
        <taxon>Deltaproteobacteria</taxon>
        <taxon>Candidatus Acidulodesulfobacterales</taxon>
        <taxon>Candidatus Acidulodesulfobacterium</taxon>
    </lineage>
</organism>
<name>A0A520XF95_9DELT</name>
<dbReference type="GO" id="GO:0004519">
    <property type="term" value="F:endonuclease activity"/>
    <property type="evidence" value="ECO:0007669"/>
    <property type="project" value="UniProtKB-KW"/>
</dbReference>
<evidence type="ECO:0000256" key="1">
    <source>
        <dbReference type="ARBA" id="ARBA00022747"/>
    </source>
</evidence>
<dbReference type="PANTHER" id="PTHR30408:SF12">
    <property type="entry name" value="TYPE I RESTRICTION ENZYME MJAVIII SPECIFICITY SUBUNIT"/>
    <property type="match status" value="1"/>
</dbReference>
<comment type="caution">
    <text evidence="3">The sequence shown here is derived from an EMBL/GenBank/DDBJ whole genome shotgun (WGS) entry which is preliminary data.</text>
</comment>
<reference evidence="3 4" key="1">
    <citation type="submission" date="2019-01" db="EMBL/GenBank/DDBJ databases">
        <title>Insights into ecological role of a new deltaproteobacterial order Candidatus Sinidesulfobacterales (Sva0485) by metagenomics and metatranscriptomics.</title>
        <authorList>
            <person name="Tan S."/>
            <person name="Liu J."/>
            <person name="Fang Y."/>
            <person name="Hedlund B."/>
            <person name="Lian Z.-H."/>
            <person name="Huang L.-Y."/>
            <person name="Li J.-T."/>
            <person name="Huang L.-N."/>
            <person name="Li W.-J."/>
            <person name="Jiang H.-C."/>
            <person name="Dong H.-L."/>
            <person name="Shu W.-S."/>
        </authorList>
    </citation>
    <scope>NUCLEOTIDE SEQUENCE [LARGE SCALE GENOMIC DNA]</scope>
    <source>
        <strain evidence="3">AP4</strain>
    </source>
</reference>
<keyword evidence="3" id="KW-0255">Endonuclease</keyword>